<dbReference type="SMART" id="SM00148">
    <property type="entry name" value="PLCXc"/>
    <property type="match status" value="1"/>
</dbReference>
<dbReference type="PRINTS" id="PR00390">
    <property type="entry name" value="PHPHLIPASEC"/>
</dbReference>
<organism evidence="1 2">
    <name type="scientific">Sphagnum jensenii</name>
    <dbReference type="NCBI Taxonomy" id="128206"/>
    <lineage>
        <taxon>Eukaryota</taxon>
        <taxon>Viridiplantae</taxon>
        <taxon>Streptophyta</taxon>
        <taxon>Embryophyta</taxon>
        <taxon>Bryophyta</taxon>
        <taxon>Sphagnophytina</taxon>
        <taxon>Sphagnopsida</taxon>
        <taxon>Sphagnales</taxon>
        <taxon>Sphagnaceae</taxon>
        <taxon>Sphagnum</taxon>
    </lineage>
</organism>
<proteinExistence type="predicted"/>
<dbReference type="CDD" id="cd00275">
    <property type="entry name" value="C2_PLC_like"/>
    <property type="match status" value="1"/>
</dbReference>
<evidence type="ECO:0000313" key="2">
    <source>
        <dbReference type="Proteomes" id="UP001497444"/>
    </source>
</evidence>
<dbReference type="Gene3D" id="1.10.238.10">
    <property type="entry name" value="EF-hand"/>
    <property type="match status" value="1"/>
</dbReference>
<dbReference type="EMBL" id="OZ020098">
    <property type="protein sequence ID" value="CAK9271098.1"/>
    <property type="molecule type" value="Genomic_DNA"/>
</dbReference>
<dbReference type="SMART" id="SM00239">
    <property type="entry name" value="C2"/>
    <property type="match status" value="1"/>
</dbReference>
<dbReference type="InterPro" id="IPR035892">
    <property type="entry name" value="C2_domain_sf"/>
</dbReference>
<gene>
    <name evidence="1" type="ORF">CSSPJE1EN1_LOCUS16576</name>
</gene>
<dbReference type="Pfam" id="PF00387">
    <property type="entry name" value="PI-PLC-Y"/>
    <property type="match status" value="1"/>
</dbReference>
<dbReference type="SUPFAM" id="SSF49562">
    <property type="entry name" value="C2 domain (Calcium/lipid-binding domain, CaLB)"/>
    <property type="match status" value="1"/>
</dbReference>
<dbReference type="InterPro" id="IPR001711">
    <property type="entry name" value="PLipase_C_Pinositol-sp_Y"/>
</dbReference>
<dbReference type="PANTHER" id="PTHR10336:SF204">
    <property type="entry name" value="PHOSPHOINOSITIDE PHOSPHOLIPASE C 4-RELATED"/>
    <property type="match status" value="1"/>
</dbReference>
<dbReference type="PROSITE" id="PS50007">
    <property type="entry name" value="PIPLC_X_DOMAIN"/>
    <property type="match status" value="1"/>
</dbReference>
<dbReference type="InterPro" id="IPR017946">
    <property type="entry name" value="PLC-like_Pdiesterase_TIM-brl"/>
</dbReference>
<dbReference type="InterPro" id="IPR001192">
    <property type="entry name" value="PI-PLC_fam"/>
</dbReference>
<dbReference type="Gene3D" id="2.60.40.150">
    <property type="entry name" value="C2 domain"/>
    <property type="match status" value="1"/>
</dbReference>
<name>A0ABP0WW78_9BRYO</name>
<dbReference type="InterPro" id="IPR000909">
    <property type="entry name" value="PLipase_C_PInositol-sp_X_dom"/>
</dbReference>
<keyword evidence="2" id="KW-1185">Reference proteome</keyword>
<dbReference type="PROSITE" id="PS50008">
    <property type="entry name" value="PIPLC_Y_DOMAIN"/>
    <property type="match status" value="1"/>
</dbReference>
<dbReference type="Proteomes" id="UP001497444">
    <property type="component" value="Chromosome 3"/>
</dbReference>
<dbReference type="PROSITE" id="PS50004">
    <property type="entry name" value="C2"/>
    <property type="match status" value="1"/>
</dbReference>
<protein>
    <submittedName>
        <fullName evidence="1">Uncharacterized protein</fullName>
    </submittedName>
</protein>
<dbReference type="SUPFAM" id="SSF51695">
    <property type="entry name" value="PLC-like phosphodiesterases"/>
    <property type="match status" value="1"/>
</dbReference>
<dbReference type="SMART" id="SM00149">
    <property type="entry name" value="PLCYc"/>
    <property type="match status" value="1"/>
</dbReference>
<dbReference type="InterPro" id="IPR000008">
    <property type="entry name" value="C2_dom"/>
</dbReference>
<dbReference type="PANTHER" id="PTHR10336">
    <property type="entry name" value="PHOSPHOINOSITIDE-SPECIFIC PHOSPHOLIPASE C FAMILY PROTEIN"/>
    <property type="match status" value="1"/>
</dbReference>
<dbReference type="Gene3D" id="3.20.20.190">
    <property type="entry name" value="Phosphatidylinositol (PI) phosphodiesterase"/>
    <property type="match status" value="1"/>
</dbReference>
<accession>A0ABP0WW78</accession>
<evidence type="ECO:0000313" key="1">
    <source>
        <dbReference type="EMBL" id="CAK9271098.1"/>
    </source>
</evidence>
<sequence length="600" mass="67830">MSSFRFFGCFTRHFKKKSAPEVPNEVHEVFVKYAENGVMGTDGLLRFLREVQGEMGATLETARLLMEKQQQQQQQKQQQQQQHLQGLPQLQPRRKQEQQHGLSLESFFDLLINASLNAAYSSGTVHQDMTEPVSHYFIYTGHNSYLIGNQLNSKCSVEPIKAALKQGVRAIELDLWPNSAKDDIQVLHGKTLTPPVEFDKCISAIKENAFVASQYPVIITLEDHLTSKLQKKAAEIMMDILGSTLYQPDTEVMTEFPAPELLKGRIIVSTKPPKEYLEAEVSSCVPNITASNSGLPEQAMAVTAVDDDDNDDDEMIEENIPNGKIDSSYARLITIRSGKPSGSSMHETLTLEEPAVKRISLSEQVLEKAAKSHPNDLVLFTQRNIVRVYPKGLRVDSSNYSPLLAWTHGAQMVAFNMQGYGRPLWLAQGLFRANGGCGYVKKPKFLLERGDGLRVFNPHETHPPKTTLKVKVISGYGWFERFGKTHFDRYSPPDFYTRVGIAGVPADSGMKRTRTIEDEWMPRWDEQFEFELTVPELALLRIEVHEYDRTAKDDFAGQTCIPFSELKTGYRCIQLLDKKGNEYEGVKLLFHIEIIPKAKQ</sequence>
<dbReference type="Pfam" id="PF00388">
    <property type="entry name" value="PI-PLC-X"/>
    <property type="match status" value="1"/>
</dbReference>
<dbReference type="Pfam" id="PF00168">
    <property type="entry name" value="C2"/>
    <property type="match status" value="1"/>
</dbReference>
<reference evidence="1" key="1">
    <citation type="submission" date="2024-02" db="EMBL/GenBank/DDBJ databases">
        <authorList>
            <consortium name="ELIXIR-Norway"/>
            <consortium name="Elixir Norway"/>
        </authorList>
    </citation>
    <scope>NUCLEOTIDE SEQUENCE</scope>
</reference>